<dbReference type="Proteomes" id="UP000440578">
    <property type="component" value="Unassembled WGS sequence"/>
</dbReference>
<proteinExistence type="predicted"/>
<dbReference type="EMBL" id="VIIS01001110">
    <property type="protein sequence ID" value="KAF0301929.1"/>
    <property type="molecule type" value="Genomic_DNA"/>
</dbReference>
<name>A0A6A4W9T4_AMPAM</name>
<sequence>MFRVADGEKVVDEIATYQQSRYLSAMEAAWRLLAYPVHDHAPTVEQLPVHLGGEDQPLRFAAGDRLDEVVQRGVDTKLTSFFKLCAEDDLAATLLYHQVLRYFTWQQPTRSWRRRRRGAPHPEAAGIFVAQAIGRVFSVSPRAGEAFFLRVLLHQVPGPRSYADLRTVDGRLCATFQEACSALGLLEDGQHWHRAMAEAAVIAFPRQLRRLFAAALWMAQETADGHRRLKVVLHQDGGALDGPGDGRWPSKT</sequence>
<accession>A0A6A4W9T4</accession>
<organism evidence="1 2">
    <name type="scientific">Amphibalanus amphitrite</name>
    <name type="common">Striped barnacle</name>
    <name type="synonym">Balanus amphitrite</name>
    <dbReference type="NCBI Taxonomy" id="1232801"/>
    <lineage>
        <taxon>Eukaryota</taxon>
        <taxon>Metazoa</taxon>
        <taxon>Ecdysozoa</taxon>
        <taxon>Arthropoda</taxon>
        <taxon>Crustacea</taxon>
        <taxon>Multicrustacea</taxon>
        <taxon>Cirripedia</taxon>
        <taxon>Thoracica</taxon>
        <taxon>Thoracicalcarea</taxon>
        <taxon>Balanomorpha</taxon>
        <taxon>Balanoidea</taxon>
        <taxon>Balanidae</taxon>
        <taxon>Amphibalaninae</taxon>
        <taxon>Amphibalanus</taxon>
    </lineage>
</organism>
<dbReference type="OrthoDB" id="6375850at2759"/>
<evidence type="ECO:0000313" key="1">
    <source>
        <dbReference type="EMBL" id="KAF0301929.1"/>
    </source>
</evidence>
<comment type="caution">
    <text evidence="1">The sequence shown here is derived from an EMBL/GenBank/DDBJ whole genome shotgun (WGS) entry which is preliminary data.</text>
</comment>
<evidence type="ECO:0000313" key="2">
    <source>
        <dbReference type="Proteomes" id="UP000440578"/>
    </source>
</evidence>
<gene>
    <name evidence="1" type="ORF">FJT64_025934</name>
</gene>
<protein>
    <submittedName>
        <fullName evidence="1">Uncharacterized protein</fullName>
    </submittedName>
</protein>
<dbReference type="PANTHER" id="PTHR10492:SF57">
    <property type="entry name" value="ATP-DEPENDENT DNA HELICASE"/>
    <property type="match status" value="1"/>
</dbReference>
<keyword evidence="2" id="KW-1185">Reference proteome</keyword>
<reference evidence="1 2" key="1">
    <citation type="submission" date="2019-07" db="EMBL/GenBank/DDBJ databases">
        <title>Draft genome assembly of a fouling barnacle, Amphibalanus amphitrite (Darwin, 1854): The first reference genome for Thecostraca.</title>
        <authorList>
            <person name="Kim W."/>
        </authorList>
    </citation>
    <scope>NUCLEOTIDE SEQUENCE [LARGE SCALE GENOMIC DNA]</scope>
    <source>
        <strain evidence="1">SNU_AA5</strain>
        <tissue evidence="1">Soma without cirri and trophi</tissue>
    </source>
</reference>
<dbReference type="AlphaFoldDB" id="A0A6A4W9T4"/>
<dbReference type="PANTHER" id="PTHR10492">
    <property type="match status" value="1"/>
</dbReference>